<dbReference type="RefSeq" id="WP_016268891.1">
    <property type="nucleotide sequence ID" value="NZ_KE159460.1"/>
</dbReference>
<dbReference type="PATRIC" id="fig|1235785.3.peg.3213"/>
<dbReference type="Proteomes" id="UP000014207">
    <property type="component" value="Unassembled WGS sequence"/>
</dbReference>
<organism evidence="1 2">
    <name type="scientific">Bacteroides thetaiotaomicron dnLKV9</name>
    <dbReference type="NCBI Taxonomy" id="1235785"/>
    <lineage>
        <taxon>Bacteria</taxon>
        <taxon>Pseudomonadati</taxon>
        <taxon>Bacteroidota</taxon>
        <taxon>Bacteroidia</taxon>
        <taxon>Bacteroidales</taxon>
        <taxon>Bacteroidaceae</taxon>
        <taxon>Bacteroides</taxon>
    </lineage>
</organism>
<gene>
    <name evidence="1" type="ORF">C799_03185</name>
</gene>
<dbReference type="InterPro" id="IPR033410">
    <property type="entry name" value="DUF5119"/>
</dbReference>
<sequence length="316" mass="34885">MKKIKKIASILSLTAGLLFSSCEHKELCYDHRHFVDVEVVFDWKNAPDADPTTMDIYFVPEEGGAAERFQFAGKNGGRISVPLGRYNVVGINSDSETNQLQGTGLWETFEVRTVTTSLLSFLGVRGSEPPRAEGTENERTAYTPDRLWSTSETGMYLTDPTRDYKITLYPERQLCNYTVKVLNVTNLKYARDISGALSSMAGGLLAGSGELTKELVTMSFPGNSDMVSTITSNFHVFGHCPTLDNPHKLTIYAVLADGSRFYKTFDVTDQVHGATDKCNVEIVIDGLELPKPIINGGGFNPDVDEWTDGDEIEIPM</sequence>
<dbReference type="PROSITE" id="PS51257">
    <property type="entry name" value="PROKAR_LIPOPROTEIN"/>
    <property type="match status" value="1"/>
</dbReference>
<dbReference type="AlphaFoldDB" id="R9H690"/>
<evidence type="ECO:0000313" key="1">
    <source>
        <dbReference type="EMBL" id="EOR99305.1"/>
    </source>
</evidence>
<proteinExistence type="predicted"/>
<comment type="caution">
    <text evidence="1">The sequence shown here is derived from an EMBL/GenBank/DDBJ whole genome shotgun (WGS) entry which is preliminary data.</text>
</comment>
<dbReference type="Pfam" id="PF17145">
    <property type="entry name" value="DUF5119"/>
    <property type="match status" value="1"/>
</dbReference>
<protein>
    <recommendedName>
        <fullName evidence="3">DUF5119 domain-containing protein</fullName>
    </recommendedName>
</protein>
<accession>R9H690</accession>
<dbReference type="EMBL" id="ASSM01000010">
    <property type="protein sequence ID" value="EOR99305.1"/>
    <property type="molecule type" value="Genomic_DNA"/>
</dbReference>
<name>R9H690_BACT4</name>
<evidence type="ECO:0000313" key="2">
    <source>
        <dbReference type="Proteomes" id="UP000014207"/>
    </source>
</evidence>
<dbReference type="HOGENOM" id="CLU_068434_0_0_10"/>
<evidence type="ECO:0008006" key="3">
    <source>
        <dbReference type="Google" id="ProtNLM"/>
    </source>
</evidence>
<reference evidence="1 2" key="1">
    <citation type="submission" date="2013-04" db="EMBL/GenBank/DDBJ databases">
        <title>The Genome Sequence of Bacteroides thetaiotaomicron dnLKV9.</title>
        <authorList>
            <consortium name="The Broad Institute Genomics Platform"/>
            <consortium name="The Broad Institute Genome Sequencing Center for Infectious Disease"/>
            <person name="Earl A."/>
            <person name="Xavier R."/>
            <person name="Kuhn K."/>
            <person name="Stappenbeck T."/>
            <person name="Walker B."/>
            <person name="Young S."/>
            <person name="Zeng Q."/>
            <person name="Gargeya S."/>
            <person name="Fitzgerald M."/>
            <person name="Haas B."/>
            <person name="Abouelleil A."/>
            <person name="Allen A.W."/>
            <person name="Alvarado L."/>
            <person name="Arachchi H.M."/>
            <person name="Berlin A.M."/>
            <person name="Chapman S.B."/>
            <person name="Gainer-Dewar J."/>
            <person name="Goldberg J."/>
            <person name="Griggs A."/>
            <person name="Gujja S."/>
            <person name="Hansen M."/>
            <person name="Howarth C."/>
            <person name="Imamovic A."/>
            <person name="Ireland A."/>
            <person name="Larimer J."/>
            <person name="McCowan C."/>
            <person name="Murphy C."/>
            <person name="Pearson M."/>
            <person name="Poon T.W."/>
            <person name="Priest M."/>
            <person name="Roberts A."/>
            <person name="Saif S."/>
            <person name="Shea T."/>
            <person name="Sisk P."/>
            <person name="Sykes S."/>
            <person name="Wortman J."/>
            <person name="Nusbaum C."/>
            <person name="Birren B."/>
        </authorList>
    </citation>
    <scope>NUCLEOTIDE SEQUENCE [LARGE SCALE GENOMIC DNA]</scope>
    <source>
        <strain evidence="2">dnLKV9</strain>
    </source>
</reference>